<name>A0ABX3BYA8_9MYCO</name>
<organism evidence="2 3">
    <name type="scientific">Mycobacteroides saopaulense</name>
    <dbReference type="NCBI Taxonomy" id="1578165"/>
    <lineage>
        <taxon>Bacteria</taxon>
        <taxon>Bacillati</taxon>
        <taxon>Actinomycetota</taxon>
        <taxon>Actinomycetes</taxon>
        <taxon>Mycobacteriales</taxon>
        <taxon>Mycobacteriaceae</taxon>
        <taxon>Mycobacteroides</taxon>
    </lineage>
</organism>
<feature type="domain" description="Gp28/Gp37-like" evidence="1">
    <location>
        <begin position="64"/>
        <end position="536"/>
    </location>
</feature>
<proteinExistence type="predicted"/>
<evidence type="ECO:0000313" key="3">
    <source>
        <dbReference type="Proteomes" id="UP000179621"/>
    </source>
</evidence>
<evidence type="ECO:0000259" key="1">
    <source>
        <dbReference type="Pfam" id="PF14594"/>
    </source>
</evidence>
<dbReference type="Proteomes" id="UP000179621">
    <property type="component" value="Unassembled WGS sequence"/>
</dbReference>
<dbReference type="EMBL" id="MLIH01000027">
    <property type="protein sequence ID" value="OHU08751.1"/>
    <property type="molecule type" value="Genomic_DNA"/>
</dbReference>
<keyword evidence="3" id="KW-1185">Reference proteome</keyword>
<dbReference type="Pfam" id="PF14594">
    <property type="entry name" value="Sipho_Gp37"/>
    <property type="match status" value="1"/>
</dbReference>
<protein>
    <recommendedName>
        <fullName evidence="1">Gp28/Gp37-like domain-containing protein</fullName>
    </recommendedName>
</protein>
<accession>A0ABX3BYA8</accession>
<evidence type="ECO:0000313" key="2">
    <source>
        <dbReference type="EMBL" id="OHU08751.1"/>
    </source>
</evidence>
<reference evidence="2 3" key="1">
    <citation type="submission" date="2016-10" db="EMBL/GenBank/DDBJ databases">
        <title>Evaluation of Human, Animal and Environmental Mycobacterium chelonae Isolates by Core Genome Phylogenomic Analysis, Targeted Gene Comparison, and Anti-microbial Susceptibility Patterns: A Tale of Mistaken Identities.</title>
        <authorList>
            <person name="Fogelson S.B."/>
            <person name="Camus A.C."/>
            <person name="Lorenz W."/>
            <person name="Vasireddy R."/>
            <person name="Vasireddy S."/>
            <person name="Smith T."/>
            <person name="Brown-Elliott B.A."/>
            <person name="Wallace R.J.Jr."/>
            <person name="Hasan N.A."/>
            <person name="Reischl U."/>
            <person name="Sanchez S."/>
        </authorList>
    </citation>
    <scope>NUCLEOTIDE SEQUENCE [LARGE SCALE GENOMIC DNA]</scope>
    <source>
        <strain evidence="2 3">8528</strain>
    </source>
</reference>
<comment type="caution">
    <text evidence="2">The sequence shown here is derived from an EMBL/GenBank/DDBJ whole genome shotgun (WGS) entry which is preliminary data.</text>
</comment>
<sequence length="567" mass="63778">MPGTDMDRWKAAIQSGDITRIATTARALTEKKSKVDTTFRFTVCDKFWTPMGSIGNDLMEASGTDPRNDCPTARIKHKGDSPLVQMFMDCRNTMVGIEVETAGLRQNFYVKKHDWEYQDGAWTGTVEARGIWDILNYYVIWPSWWLPIQAQPFSHAIFIWALQTCVENMVAECAIRLQSGWMEAINNGLSLNPDIRAWFGTILQALDRDGLSIQTFARMLRTPTYVKRTNPFLDTSPLCAKTVRMETVGSVIKDVTRAYGVDTRMDLWRPGDEQPDQWITLDQPTYVFSTVDRSQIEGPTKTVLDSVLRTVVDLGGSLGGIFKPVMKQVPGMDGVFYAPLLGVNFEQPYAYLVAPESGEDSSITSCRITNHTPEGWQHIIGGRSPKWLNDLMNATFAWLIDSLMIVVGFSGIPSDLLSGFLNNSFLAFQLMQHYDRRDEVGPYHPAVERFYPTASAPYNIETVFAFINALFDSQGYTTAQVTFRNGDQYALGRDVFKGGLMSVVYHGRTKMVTDYIENVMWRITPDERTVVAQLGDGRRDEAPLGKFQRLITGAFEAINVLTLAPQS</sequence>
<dbReference type="InterPro" id="IPR029432">
    <property type="entry name" value="Gp28/Gp37-like_dom"/>
</dbReference>
<dbReference type="RefSeq" id="WP_070911272.1">
    <property type="nucleotide sequence ID" value="NZ_MLIC01000003.1"/>
</dbReference>
<gene>
    <name evidence="2" type="ORF">BKG73_17170</name>
</gene>